<dbReference type="EMBL" id="NRPP01000013">
    <property type="protein sequence ID" value="TFJ26404.1"/>
    <property type="molecule type" value="Genomic_DNA"/>
</dbReference>
<evidence type="ECO:0000313" key="11">
    <source>
        <dbReference type="EMBL" id="TFJ26404.1"/>
    </source>
</evidence>
<dbReference type="InterPro" id="IPR011527">
    <property type="entry name" value="ABC1_TM_dom"/>
</dbReference>
<evidence type="ECO:0000259" key="10">
    <source>
        <dbReference type="PROSITE" id="PS50929"/>
    </source>
</evidence>
<keyword evidence="4" id="KW-0547">Nucleotide-binding</keyword>
<dbReference type="PANTHER" id="PTHR43394:SF1">
    <property type="entry name" value="ATP-BINDING CASSETTE SUB-FAMILY B MEMBER 10, MITOCHONDRIAL"/>
    <property type="match status" value="1"/>
</dbReference>
<dbReference type="InterPro" id="IPR003593">
    <property type="entry name" value="AAA+_ATPase"/>
</dbReference>
<evidence type="ECO:0000256" key="3">
    <source>
        <dbReference type="ARBA" id="ARBA00022692"/>
    </source>
</evidence>
<feature type="domain" description="ABC transmembrane type-1" evidence="10">
    <location>
        <begin position="26"/>
        <end position="320"/>
    </location>
</feature>
<evidence type="ECO:0000256" key="4">
    <source>
        <dbReference type="ARBA" id="ARBA00022741"/>
    </source>
</evidence>
<dbReference type="InterPro" id="IPR003439">
    <property type="entry name" value="ABC_transporter-like_ATP-bd"/>
</dbReference>
<dbReference type="InterPro" id="IPR036640">
    <property type="entry name" value="ABC1_TM_sf"/>
</dbReference>
<keyword evidence="2" id="KW-0813">Transport</keyword>
<dbReference type="GO" id="GO:0005524">
    <property type="term" value="F:ATP binding"/>
    <property type="evidence" value="ECO:0007669"/>
    <property type="project" value="UniProtKB-KW"/>
</dbReference>
<dbReference type="PANTHER" id="PTHR43394">
    <property type="entry name" value="ATP-DEPENDENT PERMEASE MDL1, MITOCHONDRIAL"/>
    <property type="match status" value="1"/>
</dbReference>
<dbReference type="GO" id="GO:0015421">
    <property type="term" value="F:ABC-type oligopeptide transporter activity"/>
    <property type="evidence" value="ECO:0007669"/>
    <property type="project" value="TreeGrafter"/>
</dbReference>
<dbReference type="InterPro" id="IPR027417">
    <property type="entry name" value="P-loop_NTPase"/>
</dbReference>
<accession>A0A7Z8G4U8</accession>
<dbReference type="SUPFAM" id="SSF52540">
    <property type="entry name" value="P-loop containing nucleoside triphosphate hydrolases"/>
    <property type="match status" value="1"/>
</dbReference>
<dbReference type="Pfam" id="PF00005">
    <property type="entry name" value="ABC_tran"/>
    <property type="match status" value="1"/>
</dbReference>
<reference evidence="11 12" key="1">
    <citation type="journal article" date="2018" name="Int. J. Food Microbiol.">
        <title>Growth of Carnobacterium spp. isolated from chilled vacuum-packaged meat under relevant acidic conditions.</title>
        <authorList>
            <person name="Zhang P."/>
            <person name="Badoni M."/>
            <person name="Ganzle M."/>
            <person name="Yang X."/>
        </authorList>
    </citation>
    <scope>NUCLEOTIDE SEQUENCE [LARGE SCALE GENOMIC DNA]</scope>
    <source>
        <strain evidence="11 12">B2</strain>
    </source>
</reference>
<evidence type="ECO:0000259" key="9">
    <source>
        <dbReference type="PROSITE" id="PS50893"/>
    </source>
</evidence>
<dbReference type="PROSITE" id="PS50929">
    <property type="entry name" value="ABC_TM1F"/>
    <property type="match status" value="1"/>
</dbReference>
<organism evidence="11 12">
    <name type="scientific">Carnobacterium divergens</name>
    <name type="common">Lactobacillus divergens</name>
    <dbReference type="NCBI Taxonomy" id="2748"/>
    <lineage>
        <taxon>Bacteria</taxon>
        <taxon>Bacillati</taxon>
        <taxon>Bacillota</taxon>
        <taxon>Bacilli</taxon>
        <taxon>Lactobacillales</taxon>
        <taxon>Carnobacteriaceae</taxon>
        <taxon>Carnobacterium</taxon>
    </lineage>
</organism>
<feature type="domain" description="ABC transporter" evidence="9">
    <location>
        <begin position="354"/>
        <end position="588"/>
    </location>
</feature>
<evidence type="ECO:0000256" key="8">
    <source>
        <dbReference type="SAM" id="Phobius"/>
    </source>
</evidence>
<dbReference type="PROSITE" id="PS50893">
    <property type="entry name" value="ABC_TRANSPORTER_2"/>
    <property type="match status" value="1"/>
</dbReference>
<evidence type="ECO:0000256" key="6">
    <source>
        <dbReference type="ARBA" id="ARBA00022989"/>
    </source>
</evidence>
<feature type="transmembrane region" description="Helical" evidence="8">
    <location>
        <begin position="73"/>
        <end position="93"/>
    </location>
</feature>
<dbReference type="AlphaFoldDB" id="A0A7Z8G4U8"/>
<feature type="transmembrane region" description="Helical" evidence="8">
    <location>
        <begin position="171"/>
        <end position="191"/>
    </location>
</feature>
<keyword evidence="7 8" id="KW-0472">Membrane</keyword>
<dbReference type="GO" id="GO:0016887">
    <property type="term" value="F:ATP hydrolysis activity"/>
    <property type="evidence" value="ECO:0007669"/>
    <property type="project" value="InterPro"/>
</dbReference>
<dbReference type="Proteomes" id="UP000297938">
    <property type="component" value="Unassembled WGS sequence"/>
</dbReference>
<dbReference type="GO" id="GO:0005886">
    <property type="term" value="C:plasma membrane"/>
    <property type="evidence" value="ECO:0007669"/>
    <property type="project" value="UniProtKB-SubCell"/>
</dbReference>
<protein>
    <submittedName>
        <fullName evidence="11">ABC transporter</fullName>
    </submittedName>
</protein>
<sequence length="591" mass="66703">MNKKIYLDKSFWRFFKILMTEKKAFILMAFSSLVSNLLMTSIPFIMGIGIDRLLHMIQEVGLRDVTIRQTHEILSPLIFMMISFELITFFFSYTQEKTMAKASEKITLNLRKQLTTKYTKLPMEFFDTHQVGDILSRSTTDLNKVANVLLTGINQMMSSIANVFFGVLMLLYISPALTIVVLGIMGMNFFVTKWIAAKNKEFSEKSYRELGELTNFAEEYYTGNLIVKSFNQQETAIQAFNEINQKQAKSFKKSQFVNFGIYPLIRFLNQLAFVVSAIFGAKLVLSGAMSLGTIQAYLQYVNQISEPLTQSSYVINSIQSALASMERIFEILDAKEEIKEAKTVVELKNPKGEIAFNHVQFGYDATKMLMEDVDFLAKAHGTVAIVGPTGAGKTTLVNLLLRFYELSGGEITFDGEPITNLSRSHLRSMFGMVLQDTWLFEGTIAENLAYGKRDATRNEIIEAAKIAQCHHFIQTLPDGYDTIISSEENIISQGQQQLLTIARIILANPAIVILDEATSSVDTRTEIEIQKAMNHVMKGRTSFVIAHRLSTIQSADLILVMKEGTIIEQGTHLELLNQDSFYSDLYNSQFS</sequence>
<evidence type="ECO:0000256" key="2">
    <source>
        <dbReference type="ARBA" id="ARBA00022448"/>
    </source>
</evidence>
<dbReference type="CDD" id="cd03254">
    <property type="entry name" value="ABCC_Glucan_exporter_like"/>
    <property type="match status" value="1"/>
</dbReference>
<proteinExistence type="predicted"/>
<feature type="transmembrane region" description="Helical" evidence="8">
    <location>
        <begin position="24"/>
        <end position="46"/>
    </location>
</feature>
<name>A0A7Z8G4U8_CARDV</name>
<dbReference type="FunFam" id="3.40.50.300:FF:000287">
    <property type="entry name" value="Multidrug ABC transporter ATP-binding protein"/>
    <property type="match status" value="1"/>
</dbReference>
<dbReference type="CDD" id="cd18547">
    <property type="entry name" value="ABC_6TM_Tm288_like"/>
    <property type="match status" value="1"/>
</dbReference>
<comment type="caution">
    <text evidence="11">The sequence shown here is derived from an EMBL/GenBank/DDBJ whole genome shotgun (WGS) entry which is preliminary data.</text>
</comment>
<evidence type="ECO:0000313" key="12">
    <source>
        <dbReference type="Proteomes" id="UP000297938"/>
    </source>
</evidence>
<dbReference type="Pfam" id="PF00664">
    <property type="entry name" value="ABC_membrane"/>
    <property type="match status" value="1"/>
</dbReference>
<dbReference type="InterPro" id="IPR039421">
    <property type="entry name" value="Type_1_exporter"/>
</dbReference>
<dbReference type="InterPro" id="IPR017871">
    <property type="entry name" value="ABC_transporter-like_CS"/>
</dbReference>
<dbReference type="Gene3D" id="1.20.1560.10">
    <property type="entry name" value="ABC transporter type 1, transmembrane domain"/>
    <property type="match status" value="1"/>
</dbReference>
<dbReference type="Gene3D" id="3.40.50.300">
    <property type="entry name" value="P-loop containing nucleotide triphosphate hydrolases"/>
    <property type="match status" value="1"/>
</dbReference>
<evidence type="ECO:0000256" key="7">
    <source>
        <dbReference type="ARBA" id="ARBA00023136"/>
    </source>
</evidence>
<dbReference type="SUPFAM" id="SSF90123">
    <property type="entry name" value="ABC transporter transmembrane region"/>
    <property type="match status" value="1"/>
</dbReference>
<keyword evidence="5" id="KW-0067">ATP-binding</keyword>
<evidence type="ECO:0000256" key="5">
    <source>
        <dbReference type="ARBA" id="ARBA00022840"/>
    </source>
</evidence>
<dbReference type="SMART" id="SM00382">
    <property type="entry name" value="AAA"/>
    <property type="match status" value="1"/>
</dbReference>
<comment type="subcellular location">
    <subcellularLocation>
        <location evidence="1">Cell membrane</location>
        <topology evidence="1">Multi-pass membrane protein</topology>
    </subcellularLocation>
</comment>
<gene>
    <name evidence="11" type="ORF">CKN69_08260</name>
</gene>
<keyword evidence="3 8" id="KW-0812">Transmembrane</keyword>
<dbReference type="PROSITE" id="PS00211">
    <property type="entry name" value="ABC_TRANSPORTER_1"/>
    <property type="match status" value="1"/>
</dbReference>
<evidence type="ECO:0000256" key="1">
    <source>
        <dbReference type="ARBA" id="ARBA00004651"/>
    </source>
</evidence>
<keyword evidence="6 8" id="KW-1133">Transmembrane helix</keyword>